<evidence type="ECO:0008006" key="4">
    <source>
        <dbReference type="Google" id="ProtNLM"/>
    </source>
</evidence>
<organism evidence="2 3">
    <name type="scientific">Pigmentiphaga daeguensis</name>
    <dbReference type="NCBI Taxonomy" id="414049"/>
    <lineage>
        <taxon>Bacteria</taxon>
        <taxon>Pseudomonadati</taxon>
        <taxon>Pseudomonadota</taxon>
        <taxon>Betaproteobacteria</taxon>
        <taxon>Burkholderiales</taxon>
        <taxon>Alcaligenaceae</taxon>
        <taxon>Pigmentiphaga</taxon>
    </lineage>
</organism>
<dbReference type="EMBL" id="BAAAEN010000007">
    <property type="protein sequence ID" value="GAA0505542.1"/>
    <property type="molecule type" value="Genomic_DNA"/>
</dbReference>
<feature type="signal peptide" evidence="1">
    <location>
        <begin position="1"/>
        <end position="17"/>
    </location>
</feature>
<gene>
    <name evidence="2" type="ORF">GCM10009097_23260</name>
</gene>
<evidence type="ECO:0000313" key="2">
    <source>
        <dbReference type="EMBL" id="GAA0505542.1"/>
    </source>
</evidence>
<feature type="chain" id="PRO_5046612362" description="5-carboxymethyl-2-hydroxymuconate isomerase" evidence="1">
    <location>
        <begin position="18"/>
        <end position="111"/>
    </location>
</feature>
<comment type="caution">
    <text evidence="2">The sequence shown here is derived from an EMBL/GenBank/DDBJ whole genome shotgun (WGS) entry which is preliminary data.</text>
</comment>
<name>A0ABP3LRW0_9BURK</name>
<reference evidence="3" key="1">
    <citation type="journal article" date="2019" name="Int. J. Syst. Evol. Microbiol.">
        <title>The Global Catalogue of Microorganisms (GCM) 10K type strain sequencing project: providing services to taxonomists for standard genome sequencing and annotation.</title>
        <authorList>
            <consortium name="The Broad Institute Genomics Platform"/>
            <consortium name="The Broad Institute Genome Sequencing Center for Infectious Disease"/>
            <person name="Wu L."/>
            <person name="Ma J."/>
        </authorList>
    </citation>
    <scope>NUCLEOTIDE SEQUENCE [LARGE SCALE GENOMIC DNA]</scope>
    <source>
        <strain evidence="3">JCM 14330</strain>
    </source>
</reference>
<evidence type="ECO:0000313" key="3">
    <source>
        <dbReference type="Proteomes" id="UP001501706"/>
    </source>
</evidence>
<keyword evidence="3" id="KW-1185">Reference proteome</keyword>
<accession>A0ABP3LRW0</accession>
<sequence length="111" mass="11952">MIAMPVIKAFVSSPLLAGAPLDPLGSATERACVDLLGAQAAQVQLVVVAAHAVPRGCPVYLEVQFRRNERRDAQVVARFMAAMEDALGACFGAVPRIRCFSEDQDFLHARN</sequence>
<protein>
    <recommendedName>
        <fullName evidence="4">5-carboxymethyl-2-hydroxymuconate isomerase</fullName>
    </recommendedName>
</protein>
<proteinExistence type="predicted"/>
<dbReference type="Proteomes" id="UP001501706">
    <property type="component" value="Unassembled WGS sequence"/>
</dbReference>
<evidence type="ECO:0000256" key="1">
    <source>
        <dbReference type="SAM" id="SignalP"/>
    </source>
</evidence>
<keyword evidence="1" id="KW-0732">Signal</keyword>